<dbReference type="EMBL" id="CP067420">
    <property type="protein sequence ID" value="QQP91802.1"/>
    <property type="molecule type" value="Genomic_DNA"/>
</dbReference>
<organism evidence="3 4">
    <name type="scientific">Skermanella cutis</name>
    <dbReference type="NCBI Taxonomy" id="2775420"/>
    <lineage>
        <taxon>Bacteria</taxon>
        <taxon>Pseudomonadati</taxon>
        <taxon>Pseudomonadota</taxon>
        <taxon>Alphaproteobacteria</taxon>
        <taxon>Rhodospirillales</taxon>
        <taxon>Azospirillaceae</taxon>
        <taxon>Skermanella</taxon>
    </lineage>
</organism>
<proteinExistence type="predicted"/>
<dbReference type="Proteomes" id="UP000595197">
    <property type="component" value="Chromosome"/>
</dbReference>
<dbReference type="RefSeq" id="WP_201080097.1">
    <property type="nucleotide sequence ID" value="NZ_CP067420.1"/>
</dbReference>
<accession>A0ABX7BH57</accession>
<evidence type="ECO:0000313" key="4">
    <source>
        <dbReference type="Proteomes" id="UP000595197"/>
    </source>
</evidence>
<keyword evidence="2" id="KW-0472">Membrane</keyword>
<evidence type="ECO:0000256" key="2">
    <source>
        <dbReference type="SAM" id="Phobius"/>
    </source>
</evidence>
<keyword evidence="2" id="KW-0812">Transmembrane</keyword>
<gene>
    <name evidence="3" type="ORF">IGS68_11610</name>
</gene>
<feature type="coiled-coil region" evidence="1">
    <location>
        <begin position="62"/>
        <end position="103"/>
    </location>
</feature>
<keyword evidence="4" id="KW-1185">Reference proteome</keyword>
<keyword evidence="2" id="KW-1133">Transmembrane helix</keyword>
<feature type="transmembrane region" description="Helical" evidence="2">
    <location>
        <begin position="6"/>
        <end position="24"/>
    </location>
</feature>
<evidence type="ECO:0000256" key="1">
    <source>
        <dbReference type="SAM" id="Coils"/>
    </source>
</evidence>
<protein>
    <submittedName>
        <fullName evidence="3">Uncharacterized protein</fullName>
    </submittedName>
</protein>
<evidence type="ECO:0000313" key="3">
    <source>
        <dbReference type="EMBL" id="QQP91802.1"/>
    </source>
</evidence>
<keyword evidence="1" id="KW-0175">Coiled coil</keyword>
<sequence length="193" mass="21414">MSPVEIVTDIMFAGLSGMVGFFAARLGGEAWSRMILTSAAATRARTKLRRCAPLLPAFDQRRAKLRIALAQSEARRRSVERQIDQFQSKLEELQRRDDELIRIVGRKRPGCRLFKAVMVNRHVQAALREGRSHGLLDGSWARAQHVEIWAQNLPEAKASLDNRFPVSLGFILIEMIEPEEAPGAAADGKGAAA</sequence>
<reference evidence="3" key="1">
    <citation type="submission" date="2021-02" db="EMBL/GenBank/DDBJ databases">
        <title>Skermanella TT6 skin isolate.</title>
        <authorList>
            <person name="Lee K."/>
            <person name="Ganzorig M."/>
        </authorList>
    </citation>
    <scope>NUCLEOTIDE SEQUENCE</scope>
    <source>
        <strain evidence="3">TT6</strain>
    </source>
</reference>
<name>A0ABX7BH57_9PROT</name>